<dbReference type="AlphaFoldDB" id="A0A0A8ZA07"/>
<evidence type="ECO:0008006" key="2">
    <source>
        <dbReference type="Google" id="ProtNLM"/>
    </source>
</evidence>
<proteinExistence type="predicted"/>
<evidence type="ECO:0000313" key="1">
    <source>
        <dbReference type="EMBL" id="JAD36254.1"/>
    </source>
</evidence>
<reference evidence="1" key="2">
    <citation type="journal article" date="2015" name="Data Brief">
        <title>Shoot transcriptome of the giant reed, Arundo donax.</title>
        <authorList>
            <person name="Barrero R.A."/>
            <person name="Guerrero F.D."/>
            <person name="Moolhuijzen P."/>
            <person name="Goolsby J.A."/>
            <person name="Tidwell J."/>
            <person name="Bellgard S.E."/>
            <person name="Bellgard M.I."/>
        </authorList>
    </citation>
    <scope>NUCLEOTIDE SEQUENCE</scope>
    <source>
        <tissue evidence="1">Shoot tissue taken approximately 20 cm above the soil surface</tissue>
    </source>
</reference>
<accession>A0A0A8ZA07</accession>
<name>A0A0A8ZA07_ARUDO</name>
<organism evidence="1">
    <name type="scientific">Arundo donax</name>
    <name type="common">Giant reed</name>
    <name type="synonym">Donax arundinaceus</name>
    <dbReference type="NCBI Taxonomy" id="35708"/>
    <lineage>
        <taxon>Eukaryota</taxon>
        <taxon>Viridiplantae</taxon>
        <taxon>Streptophyta</taxon>
        <taxon>Embryophyta</taxon>
        <taxon>Tracheophyta</taxon>
        <taxon>Spermatophyta</taxon>
        <taxon>Magnoliopsida</taxon>
        <taxon>Liliopsida</taxon>
        <taxon>Poales</taxon>
        <taxon>Poaceae</taxon>
        <taxon>PACMAD clade</taxon>
        <taxon>Arundinoideae</taxon>
        <taxon>Arundineae</taxon>
        <taxon>Arundo</taxon>
    </lineage>
</organism>
<dbReference type="EMBL" id="GBRH01261641">
    <property type="protein sequence ID" value="JAD36254.1"/>
    <property type="molecule type" value="Transcribed_RNA"/>
</dbReference>
<protein>
    <recommendedName>
        <fullName evidence="2">Reverse transcriptase domain-containing protein</fullName>
    </recommendedName>
</protein>
<reference evidence="1" key="1">
    <citation type="submission" date="2014-09" db="EMBL/GenBank/DDBJ databases">
        <authorList>
            <person name="Magalhaes I.L.F."/>
            <person name="Oliveira U."/>
            <person name="Santos F.R."/>
            <person name="Vidigal T.H.D.A."/>
            <person name="Brescovit A.D."/>
            <person name="Santos A.J."/>
        </authorList>
    </citation>
    <scope>NUCLEOTIDE SEQUENCE</scope>
    <source>
        <tissue evidence="1">Shoot tissue taken approximately 20 cm above the soil surface</tissue>
    </source>
</reference>
<sequence>MGCSDSPEMQFNLDGIIHIEEDLSNLVEPFTTEEIDTAVKNMPTDKSLGPDGFNGKFLKKCCHIVKEDFYQLVQEFYNTTINLQVINNSFITLIPKVMQSSESQ</sequence>